<dbReference type="InterPro" id="IPR009053">
    <property type="entry name" value="Prefoldin"/>
</dbReference>
<dbReference type="EMBL" id="NCKV01001101">
    <property type="protein sequence ID" value="RWS29027.1"/>
    <property type="molecule type" value="Genomic_DNA"/>
</dbReference>
<dbReference type="PRINTS" id="PR01502">
    <property type="entry name" value="UXTPROTEIN"/>
</dbReference>
<proteinExistence type="inferred from homology"/>
<protein>
    <submittedName>
        <fullName evidence="2">Protein UXT-like protein</fullName>
    </submittedName>
</protein>
<dbReference type="Proteomes" id="UP000288716">
    <property type="component" value="Unassembled WGS sequence"/>
</dbReference>
<organism evidence="2 3">
    <name type="scientific">Leptotrombidium deliense</name>
    <dbReference type="NCBI Taxonomy" id="299467"/>
    <lineage>
        <taxon>Eukaryota</taxon>
        <taxon>Metazoa</taxon>
        <taxon>Ecdysozoa</taxon>
        <taxon>Arthropoda</taxon>
        <taxon>Chelicerata</taxon>
        <taxon>Arachnida</taxon>
        <taxon>Acari</taxon>
        <taxon>Acariformes</taxon>
        <taxon>Trombidiformes</taxon>
        <taxon>Prostigmata</taxon>
        <taxon>Anystina</taxon>
        <taxon>Parasitengona</taxon>
        <taxon>Trombiculoidea</taxon>
        <taxon>Trombiculidae</taxon>
        <taxon>Leptotrombidium</taxon>
    </lineage>
</organism>
<evidence type="ECO:0000313" key="2">
    <source>
        <dbReference type="EMBL" id="RWS29027.1"/>
    </source>
</evidence>
<evidence type="ECO:0000313" key="3">
    <source>
        <dbReference type="Proteomes" id="UP000288716"/>
    </source>
</evidence>
<gene>
    <name evidence="2" type="ORF">B4U80_02452</name>
</gene>
<dbReference type="OrthoDB" id="433124at2759"/>
<dbReference type="GO" id="GO:0000122">
    <property type="term" value="P:negative regulation of transcription by RNA polymerase II"/>
    <property type="evidence" value="ECO:0007669"/>
    <property type="project" value="InterPro"/>
</dbReference>
<dbReference type="InterPro" id="IPR004127">
    <property type="entry name" value="Prefoldin_subunit_alpha"/>
</dbReference>
<dbReference type="STRING" id="299467.A0A443SNC4"/>
<name>A0A443SNC4_9ACAR</name>
<comment type="similarity">
    <text evidence="1">Belongs to the UXT family.</text>
</comment>
<dbReference type="Pfam" id="PF02996">
    <property type="entry name" value="Prefoldin"/>
    <property type="match status" value="1"/>
</dbReference>
<dbReference type="GO" id="GO:0016592">
    <property type="term" value="C:mediator complex"/>
    <property type="evidence" value="ECO:0007669"/>
    <property type="project" value="TreeGrafter"/>
</dbReference>
<dbReference type="Gene3D" id="1.10.287.370">
    <property type="match status" value="1"/>
</dbReference>
<accession>A0A443SNC4</accession>
<dbReference type="VEuPathDB" id="VectorBase:LDEU003014"/>
<evidence type="ECO:0000256" key="1">
    <source>
        <dbReference type="ARBA" id="ARBA00007666"/>
    </source>
</evidence>
<sequence length="155" mass="18069">MEENEQPKVERYEQFLNETLREDLKKVERKREDVCLQLLEISQLRDTFKLWSIDDSSKTVRKAQTDLGCNFYAKCVIPSTDRILIFVGLGFYLEMTIKEATEFLHKKEAILNEEANSLSKEAHKVKAHIAVVMKALFDLQNLPEKIESNESVFDI</sequence>
<dbReference type="InterPro" id="IPR003994">
    <property type="entry name" value="UXT"/>
</dbReference>
<dbReference type="GO" id="GO:0003714">
    <property type="term" value="F:transcription corepressor activity"/>
    <property type="evidence" value="ECO:0007669"/>
    <property type="project" value="InterPro"/>
</dbReference>
<dbReference type="PANTHER" id="PTHR13345:SF9">
    <property type="entry name" value="PROTEIN UXT"/>
    <property type="match status" value="1"/>
</dbReference>
<reference evidence="2 3" key="1">
    <citation type="journal article" date="2018" name="Gigascience">
        <title>Genomes of trombidid mites reveal novel predicted allergens and laterally-transferred genes associated with secondary metabolism.</title>
        <authorList>
            <person name="Dong X."/>
            <person name="Chaisiri K."/>
            <person name="Xia D."/>
            <person name="Armstrong S.D."/>
            <person name="Fang Y."/>
            <person name="Donnelly M.J."/>
            <person name="Kadowaki T."/>
            <person name="McGarry J.W."/>
            <person name="Darby A.C."/>
            <person name="Makepeace B.L."/>
        </authorList>
    </citation>
    <scope>NUCLEOTIDE SEQUENCE [LARGE SCALE GENOMIC DNA]</scope>
    <source>
        <strain evidence="2">UoL-UT</strain>
    </source>
</reference>
<keyword evidence="3" id="KW-1185">Reference proteome</keyword>
<dbReference type="SUPFAM" id="SSF46579">
    <property type="entry name" value="Prefoldin"/>
    <property type="match status" value="1"/>
</dbReference>
<dbReference type="CDD" id="cd23158">
    <property type="entry name" value="Prefoldin_UXT"/>
    <property type="match status" value="1"/>
</dbReference>
<comment type="caution">
    <text evidence="2">The sequence shown here is derived from an EMBL/GenBank/DDBJ whole genome shotgun (WGS) entry which is preliminary data.</text>
</comment>
<dbReference type="AlphaFoldDB" id="A0A443SNC4"/>
<dbReference type="PANTHER" id="PTHR13345">
    <property type="entry name" value="MEDIATOR OF RNA POLYMERASE II TRANSCRIPTION SUBUNIT 10"/>
    <property type="match status" value="1"/>
</dbReference>
<dbReference type="GO" id="GO:0045944">
    <property type="term" value="P:positive regulation of transcription by RNA polymerase II"/>
    <property type="evidence" value="ECO:0007669"/>
    <property type="project" value="TreeGrafter"/>
</dbReference>